<name>A0A552X418_9GAMM</name>
<dbReference type="Proteomes" id="UP000320359">
    <property type="component" value="Unassembled WGS sequence"/>
</dbReference>
<protein>
    <submittedName>
        <fullName evidence="1">Glutaredoxin family protein</fullName>
    </submittedName>
</protein>
<dbReference type="AlphaFoldDB" id="A0A552X418"/>
<organism evidence="1 2">
    <name type="scientific">Aliidiomarina halalkaliphila</name>
    <dbReference type="NCBI Taxonomy" id="2593535"/>
    <lineage>
        <taxon>Bacteria</taxon>
        <taxon>Pseudomonadati</taxon>
        <taxon>Pseudomonadota</taxon>
        <taxon>Gammaproteobacteria</taxon>
        <taxon>Alteromonadales</taxon>
        <taxon>Idiomarinaceae</taxon>
        <taxon>Aliidiomarina</taxon>
    </lineage>
</organism>
<dbReference type="Gene3D" id="3.40.30.10">
    <property type="entry name" value="Glutaredoxin"/>
    <property type="match status" value="1"/>
</dbReference>
<dbReference type="RefSeq" id="WP_143234156.1">
    <property type="nucleotide sequence ID" value="NZ_VJWL01000001.1"/>
</dbReference>
<proteinExistence type="predicted"/>
<comment type="caution">
    <text evidence="1">The sequence shown here is derived from an EMBL/GenBank/DDBJ whole genome shotgun (WGS) entry which is preliminary data.</text>
</comment>
<dbReference type="InterPro" id="IPR036249">
    <property type="entry name" value="Thioredoxin-like_sf"/>
</dbReference>
<dbReference type="EMBL" id="VJWL01000001">
    <property type="protein sequence ID" value="TRW49735.1"/>
    <property type="molecule type" value="Genomic_DNA"/>
</dbReference>
<dbReference type="InterPro" id="IPR008554">
    <property type="entry name" value="Glutaredoxin-like"/>
</dbReference>
<sequence length="79" mass="8956">MPEFFLLTKDNCALCVHAIQLIHQQELPEPIQLNMVDITHDPALVVEYGLLVPVLVRGSDDAELKWPFAADQLQEFLSQ</sequence>
<dbReference type="OrthoDB" id="8537427at2"/>
<accession>A0A552X418</accession>
<dbReference type="SUPFAM" id="SSF52833">
    <property type="entry name" value="Thioredoxin-like"/>
    <property type="match status" value="1"/>
</dbReference>
<evidence type="ECO:0000313" key="2">
    <source>
        <dbReference type="Proteomes" id="UP000320359"/>
    </source>
</evidence>
<evidence type="ECO:0000313" key="1">
    <source>
        <dbReference type="EMBL" id="TRW49735.1"/>
    </source>
</evidence>
<gene>
    <name evidence="1" type="ORF">FM042_02440</name>
</gene>
<keyword evidence="2" id="KW-1185">Reference proteome</keyword>
<reference evidence="1 2" key="1">
    <citation type="submission" date="2019-07" db="EMBL/GenBank/DDBJ databases">
        <authorList>
            <person name="Yang M."/>
            <person name="Zhao D."/>
            <person name="Xiang H."/>
        </authorList>
    </citation>
    <scope>NUCLEOTIDE SEQUENCE [LARGE SCALE GENOMIC DNA]</scope>
    <source>
        <strain evidence="1 2">IM1326</strain>
    </source>
</reference>
<dbReference type="Pfam" id="PF05768">
    <property type="entry name" value="Glrx-like"/>
    <property type="match status" value="1"/>
</dbReference>